<gene>
    <name evidence="2" type="ORF">SELMODRAFT_428082</name>
</gene>
<feature type="region of interest" description="Disordered" evidence="1">
    <location>
        <begin position="95"/>
        <end position="122"/>
    </location>
</feature>
<keyword evidence="3" id="KW-1185">Reference proteome</keyword>
<dbReference type="EMBL" id="GL377663">
    <property type="protein sequence ID" value="EFJ09418.1"/>
    <property type="molecule type" value="Genomic_DNA"/>
</dbReference>
<sequence>MESSIDDKAGPVAIGAKGTIVSLMEKELQLHQESSKTIKLAAPQLQVRNEAVSVYCGNFASNARGNRSSPVMKSGSCTERSPGVIKTSCKDALGRSSSLRNSRSKGAKLFQFPSPKSGDAPRKKVVSYHNAASSGMLSFVSSSNNDALSRKSQLSAGSVDDHLLPILSPGRQKLPKLSSPSKFSVASPVQIADTRCYRGGRELFRPFPKSSTSPKKQLNFWRL</sequence>
<reference evidence="2 3" key="1">
    <citation type="journal article" date="2011" name="Science">
        <title>The Selaginella genome identifies genetic changes associated with the evolution of vascular plants.</title>
        <authorList>
            <person name="Banks J.A."/>
            <person name="Nishiyama T."/>
            <person name="Hasebe M."/>
            <person name="Bowman J.L."/>
            <person name="Gribskov M."/>
            <person name="dePamphilis C."/>
            <person name="Albert V.A."/>
            <person name="Aono N."/>
            <person name="Aoyama T."/>
            <person name="Ambrose B.A."/>
            <person name="Ashton N.W."/>
            <person name="Axtell M.J."/>
            <person name="Barker E."/>
            <person name="Barker M.S."/>
            <person name="Bennetzen J.L."/>
            <person name="Bonawitz N.D."/>
            <person name="Chapple C."/>
            <person name="Cheng C."/>
            <person name="Correa L.G."/>
            <person name="Dacre M."/>
            <person name="DeBarry J."/>
            <person name="Dreyer I."/>
            <person name="Elias M."/>
            <person name="Engstrom E.M."/>
            <person name="Estelle M."/>
            <person name="Feng L."/>
            <person name="Finet C."/>
            <person name="Floyd S.K."/>
            <person name="Frommer W.B."/>
            <person name="Fujita T."/>
            <person name="Gramzow L."/>
            <person name="Gutensohn M."/>
            <person name="Harholt J."/>
            <person name="Hattori M."/>
            <person name="Heyl A."/>
            <person name="Hirai T."/>
            <person name="Hiwatashi Y."/>
            <person name="Ishikawa M."/>
            <person name="Iwata M."/>
            <person name="Karol K.G."/>
            <person name="Koehler B."/>
            <person name="Kolukisaoglu U."/>
            <person name="Kubo M."/>
            <person name="Kurata T."/>
            <person name="Lalonde S."/>
            <person name="Li K."/>
            <person name="Li Y."/>
            <person name="Litt A."/>
            <person name="Lyons E."/>
            <person name="Manning G."/>
            <person name="Maruyama T."/>
            <person name="Michael T.P."/>
            <person name="Mikami K."/>
            <person name="Miyazaki S."/>
            <person name="Morinaga S."/>
            <person name="Murata T."/>
            <person name="Mueller-Roeber B."/>
            <person name="Nelson D.R."/>
            <person name="Obara M."/>
            <person name="Oguri Y."/>
            <person name="Olmstead R.G."/>
            <person name="Onodera N."/>
            <person name="Petersen B.L."/>
            <person name="Pils B."/>
            <person name="Prigge M."/>
            <person name="Rensing S.A."/>
            <person name="Riano-Pachon D.M."/>
            <person name="Roberts A.W."/>
            <person name="Sato Y."/>
            <person name="Scheller H.V."/>
            <person name="Schulz B."/>
            <person name="Schulz C."/>
            <person name="Shakirov E.V."/>
            <person name="Shibagaki N."/>
            <person name="Shinohara N."/>
            <person name="Shippen D.E."/>
            <person name="Soerensen I."/>
            <person name="Sotooka R."/>
            <person name="Sugimoto N."/>
            <person name="Sugita M."/>
            <person name="Sumikawa N."/>
            <person name="Tanurdzic M."/>
            <person name="Theissen G."/>
            <person name="Ulvskov P."/>
            <person name="Wakazuki S."/>
            <person name="Weng J.K."/>
            <person name="Willats W.W."/>
            <person name="Wipf D."/>
            <person name="Wolf P.G."/>
            <person name="Yang L."/>
            <person name="Zimmer A.D."/>
            <person name="Zhu Q."/>
            <person name="Mitros T."/>
            <person name="Hellsten U."/>
            <person name="Loque D."/>
            <person name="Otillar R."/>
            <person name="Salamov A."/>
            <person name="Schmutz J."/>
            <person name="Shapiro H."/>
            <person name="Lindquist E."/>
            <person name="Lucas S."/>
            <person name="Rokhsar D."/>
            <person name="Grigoriev I.V."/>
        </authorList>
    </citation>
    <scope>NUCLEOTIDE SEQUENCE [LARGE SCALE GENOMIC DNA]</scope>
</reference>
<dbReference type="Gramene" id="EFJ09418">
    <property type="protein sequence ID" value="EFJ09418"/>
    <property type="gene ID" value="SELMODRAFT_428082"/>
</dbReference>
<protein>
    <submittedName>
        <fullName evidence="2">Uncharacterized protein</fullName>
    </submittedName>
</protein>
<name>D8T1N6_SELML</name>
<evidence type="ECO:0000313" key="2">
    <source>
        <dbReference type="EMBL" id="EFJ09418.1"/>
    </source>
</evidence>
<proteinExistence type="predicted"/>
<dbReference type="HOGENOM" id="CLU_1241922_0_0_1"/>
<organism evidence="3">
    <name type="scientific">Selaginella moellendorffii</name>
    <name type="common">Spikemoss</name>
    <dbReference type="NCBI Taxonomy" id="88036"/>
    <lineage>
        <taxon>Eukaryota</taxon>
        <taxon>Viridiplantae</taxon>
        <taxon>Streptophyta</taxon>
        <taxon>Embryophyta</taxon>
        <taxon>Tracheophyta</taxon>
        <taxon>Lycopodiopsida</taxon>
        <taxon>Selaginellales</taxon>
        <taxon>Selaginellaceae</taxon>
        <taxon>Selaginella</taxon>
    </lineage>
</organism>
<dbReference type="KEGG" id="smo:SELMODRAFT_428082"/>
<dbReference type="AlphaFoldDB" id="D8T1N6"/>
<evidence type="ECO:0000313" key="3">
    <source>
        <dbReference type="Proteomes" id="UP000001514"/>
    </source>
</evidence>
<dbReference type="InParanoid" id="D8T1N6"/>
<dbReference type="Proteomes" id="UP000001514">
    <property type="component" value="Unassembled WGS sequence"/>
</dbReference>
<evidence type="ECO:0000256" key="1">
    <source>
        <dbReference type="SAM" id="MobiDB-lite"/>
    </source>
</evidence>
<accession>D8T1N6</accession>